<gene>
    <name evidence="3" type="ORF">FPZ45_24470</name>
</gene>
<proteinExistence type="predicted"/>
<name>A0A559J535_9BACL</name>
<accession>A0A559J535</accession>
<protein>
    <submittedName>
        <fullName evidence="3">Sugar ABC transporter substrate-binding protein</fullName>
    </submittedName>
</protein>
<comment type="caution">
    <text evidence="3">The sequence shown here is derived from an EMBL/GenBank/DDBJ whole genome shotgun (WGS) entry which is preliminary data.</text>
</comment>
<organism evidence="3 4">
    <name type="scientific">Cohnella terricola</name>
    <dbReference type="NCBI Taxonomy" id="1289167"/>
    <lineage>
        <taxon>Bacteria</taxon>
        <taxon>Bacillati</taxon>
        <taxon>Bacillota</taxon>
        <taxon>Bacilli</taxon>
        <taxon>Bacillales</taxon>
        <taxon>Paenibacillaceae</taxon>
        <taxon>Cohnella</taxon>
    </lineage>
</organism>
<reference evidence="3 4" key="1">
    <citation type="submission" date="2019-07" db="EMBL/GenBank/DDBJ databases">
        <authorList>
            <person name="Kim J."/>
        </authorList>
    </citation>
    <scope>NUCLEOTIDE SEQUENCE [LARGE SCALE GENOMIC DNA]</scope>
    <source>
        <strain evidence="3 4">G13</strain>
    </source>
</reference>
<evidence type="ECO:0000313" key="3">
    <source>
        <dbReference type="EMBL" id="TVX94926.1"/>
    </source>
</evidence>
<dbReference type="CDD" id="cd13585">
    <property type="entry name" value="PBP2_TMBP_like"/>
    <property type="match status" value="1"/>
</dbReference>
<dbReference type="RefSeq" id="WP_144707282.1">
    <property type="nucleotide sequence ID" value="NZ_VNJJ01000027.1"/>
</dbReference>
<dbReference type="PROSITE" id="PS51257">
    <property type="entry name" value="PROKAR_LIPOPROTEIN"/>
    <property type="match status" value="1"/>
</dbReference>
<feature type="chain" id="PRO_5039523087" evidence="2">
    <location>
        <begin position="24"/>
        <end position="453"/>
    </location>
</feature>
<dbReference type="AlphaFoldDB" id="A0A559J535"/>
<dbReference type="Proteomes" id="UP000316330">
    <property type="component" value="Unassembled WGS sequence"/>
</dbReference>
<keyword evidence="2" id="KW-0732">Signal</keyword>
<feature type="signal peptide" evidence="2">
    <location>
        <begin position="1"/>
        <end position="23"/>
    </location>
</feature>
<dbReference type="SUPFAM" id="SSF53850">
    <property type="entry name" value="Periplasmic binding protein-like II"/>
    <property type="match status" value="1"/>
</dbReference>
<keyword evidence="4" id="KW-1185">Reference proteome</keyword>
<dbReference type="EMBL" id="VNJJ01000027">
    <property type="protein sequence ID" value="TVX94926.1"/>
    <property type="molecule type" value="Genomic_DNA"/>
</dbReference>
<evidence type="ECO:0000313" key="4">
    <source>
        <dbReference type="Proteomes" id="UP000316330"/>
    </source>
</evidence>
<dbReference type="PANTHER" id="PTHR43649:SF12">
    <property type="entry name" value="DIACETYLCHITOBIOSE BINDING PROTEIN DASA"/>
    <property type="match status" value="1"/>
</dbReference>
<dbReference type="InterPro" id="IPR006059">
    <property type="entry name" value="SBP"/>
</dbReference>
<evidence type="ECO:0000256" key="2">
    <source>
        <dbReference type="SAM" id="SignalP"/>
    </source>
</evidence>
<dbReference type="InterPro" id="IPR050490">
    <property type="entry name" value="Bact_solute-bd_prot1"/>
</dbReference>
<evidence type="ECO:0000256" key="1">
    <source>
        <dbReference type="SAM" id="MobiDB-lite"/>
    </source>
</evidence>
<dbReference type="Pfam" id="PF01547">
    <property type="entry name" value="SBP_bac_1"/>
    <property type="match status" value="1"/>
</dbReference>
<dbReference type="PANTHER" id="PTHR43649">
    <property type="entry name" value="ARABINOSE-BINDING PROTEIN-RELATED"/>
    <property type="match status" value="1"/>
</dbReference>
<feature type="region of interest" description="Disordered" evidence="1">
    <location>
        <begin position="27"/>
        <end position="57"/>
    </location>
</feature>
<sequence>MNYSFKNVLSAGLIAVMSASLLAACGNDKDAKPSPSGSPSASSATSADPQQKSDKPFNGQKLSIVTANHPWGDVIKTLAPQFEEKTGIKVDIQSFFEDQLTQKLTVQFTAGSKTPDVFMFRPMQDIKLFYKNGWVQAIDTYAKADEAYDFNDFSKTSISSTTVDGNLAGIPLITEQHILYYRKDLLEKAGIPVPKTMDELIAAAGKLHDPKNEVYGFVSRGQASPLVGQISSFIYSEGGEFMKDGNSIINAPEAVKGMSIYANLLKDYAPPGVLNMSWPQAIGVFAEGKAAFFADANSIYKNAIDPEKSKVADKVGYAQFPAGSAGSNPFNITSWGIAMNSQSGNKDAAWEFMKWATSKEIVLETQKKGNPGPRLSVWANPEGITAYPPELAQVTMETQKGGVDHSLPQVSNVSEARDIIGGIVQKAILGEDIQKAADQGHKEFQALIDNEKK</sequence>
<dbReference type="OrthoDB" id="9798191at2"/>
<feature type="compositionally biased region" description="Low complexity" evidence="1">
    <location>
        <begin position="33"/>
        <end position="49"/>
    </location>
</feature>
<dbReference type="Gene3D" id="3.40.190.10">
    <property type="entry name" value="Periplasmic binding protein-like II"/>
    <property type="match status" value="2"/>
</dbReference>